<keyword evidence="2" id="KW-0012">Acyltransferase</keyword>
<dbReference type="InterPro" id="IPR016181">
    <property type="entry name" value="Acyl_CoA_acyltransferase"/>
</dbReference>
<dbReference type="EMBL" id="AVPJ01000005">
    <property type="protein sequence ID" value="KGN33010.1"/>
    <property type="molecule type" value="Genomic_DNA"/>
</dbReference>
<evidence type="ECO:0000313" key="4">
    <source>
        <dbReference type="EMBL" id="KGN33010.1"/>
    </source>
</evidence>
<evidence type="ECO:0000313" key="5">
    <source>
        <dbReference type="Proteomes" id="UP000030002"/>
    </source>
</evidence>
<comment type="caution">
    <text evidence="4">The sequence shown here is derived from an EMBL/GenBank/DDBJ whole genome shotgun (WGS) entry which is preliminary data.</text>
</comment>
<reference evidence="4 5" key="1">
    <citation type="submission" date="2013-08" db="EMBL/GenBank/DDBJ databases">
        <title>The genome sequence of Knoellia sinensis.</title>
        <authorList>
            <person name="Zhu W."/>
            <person name="Wang G."/>
        </authorList>
    </citation>
    <scope>NUCLEOTIDE SEQUENCE [LARGE SCALE GENOMIC DNA]</scope>
    <source>
        <strain evidence="4 5">KCTC 19936</strain>
    </source>
</reference>
<keyword evidence="1" id="KW-0808">Transferase</keyword>
<evidence type="ECO:0000256" key="1">
    <source>
        <dbReference type="ARBA" id="ARBA00022679"/>
    </source>
</evidence>
<dbReference type="SUPFAM" id="SSF55729">
    <property type="entry name" value="Acyl-CoA N-acyltransferases (Nat)"/>
    <property type="match status" value="2"/>
</dbReference>
<feature type="domain" description="N-acetyltransferase" evidence="3">
    <location>
        <begin position="23"/>
        <end position="179"/>
    </location>
</feature>
<evidence type="ECO:0000259" key="3">
    <source>
        <dbReference type="PROSITE" id="PS51186"/>
    </source>
</evidence>
<dbReference type="PROSITE" id="PS51186">
    <property type="entry name" value="GNAT"/>
    <property type="match status" value="1"/>
</dbReference>
<dbReference type="Pfam" id="PF00583">
    <property type="entry name" value="Acetyltransf_1"/>
    <property type="match status" value="1"/>
</dbReference>
<dbReference type="PANTHER" id="PTHR43877">
    <property type="entry name" value="AMINOALKYLPHOSPHONATE N-ACETYLTRANSFERASE-RELATED-RELATED"/>
    <property type="match status" value="1"/>
</dbReference>
<dbReference type="Proteomes" id="UP000030002">
    <property type="component" value="Unassembled WGS sequence"/>
</dbReference>
<dbReference type="InterPro" id="IPR000182">
    <property type="entry name" value="GNAT_dom"/>
</dbReference>
<dbReference type="STRING" id="1385520.N802_15670"/>
<accession>A0A0A0J6R6</accession>
<sequence>MTSSAPAHDAPLTSAAFRVVPVSTLDPAQTELAEAWQAVFIDSAIADMGDDHDAWSMDSRKAREQDADWENRYFAALDGTTVIASAELMLPMRDNPHLAMVDVVTRPEHRRRGVGSLLLAHLIREAAETGRTSLLAETTTRPNGTDAGEVFLRKNGFDLGQTLQRNDLDVAAYAGGENPTETPGYIIETSTDDTLDEWLEDRAVLQQRMSTDAPIGNLDISEETWDADRLRRLRDTTRRSNRRAIESVARHVDSGRLVAFSGLQIPANDPSLAYQQDTLVLREHRGHGLGAAVKAANMRALRAEFPQTRTVRTWNAEENGPMIRVNEALGYRTTALQREWQKRLT</sequence>
<dbReference type="CDD" id="cd04301">
    <property type="entry name" value="NAT_SF"/>
    <property type="match status" value="1"/>
</dbReference>
<name>A0A0A0J6R6_9MICO</name>
<protein>
    <recommendedName>
        <fullName evidence="3">N-acetyltransferase domain-containing protein</fullName>
    </recommendedName>
</protein>
<gene>
    <name evidence="4" type="ORF">N802_15670</name>
</gene>
<evidence type="ECO:0000256" key="2">
    <source>
        <dbReference type="ARBA" id="ARBA00023315"/>
    </source>
</evidence>
<dbReference type="AlphaFoldDB" id="A0A0A0J6R6"/>
<dbReference type="GO" id="GO:0016747">
    <property type="term" value="F:acyltransferase activity, transferring groups other than amino-acyl groups"/>
    <property type="evidence" value="ECO:0007669"/>
    <property type="project" value="InterPro"/>
</dbReference>
<dbReference type="Gene3D" id="3.40.630.30">
    <property type="match status" value="1"/>
</dbReference>
<organism evidence="4 5">
    <name type="scientific">Knoellia sinensis KCTC 19936</name>
    <dbReference type="NCBI Taxonomy" id="1385520"/>
    <lineage>
        <taxon>Bacteria</taxon>
        <taxon>Bacillati</taxon>
        <taxon>Actinomycetota</taxon>
        <taxon>Actinomycetes</taxon>
        <taxon>Micrococcales</taxon>
        <taxon>Intrasporangiaceae</taxon>
        <taxon>Knoellia</taxon>
    </lineage>
</organism>
<proteinExistence type="predicted"/>
<dbReference type="RefSeq" id="WP_035914654.1">
    <property type="nucleotide sequence ID" value="NZ_AVPJ01000005.1"/>
</dbReference>
<dbReference type="InterPro" id="IPR050832">
    <property type="entry name" value="Bact_Acetyltransf"/>
</dbReference>
<dbReference type="eggNOG" id="COG1247">
    <property type="taxonomic scope" value="Bacteria"/>
</dbReference>
<keyword evidence="5" id="KW-1185">Reference proteome</keyword>